<evidence type="ECO:0000259" key="6">
    <source>
        <dbReference type="PROSITE" id="PS51160"/>
    </source>
</evidence>
<dbReference type="PROSITE" id="PS00150">
    <property type="entry name" value="ACYLPHOSPHATASE_1"/>
    <property type="match status" value="1"/>
</dbReference>
<dbReference type="Gene3D" id="3.30.70.100">
    <property type="match status" value="1"/>
</dbReference>
<accession>A0ABX5S0E0</accession>
<dbReference type="Proteomes" id="UP000292307">
    <property type="component" value="Chromosome"/>
</dbReference>
<dbReference type="InterPro" id="IPR001792">
    <property type="entry name" value="Acylphosphatase-like_dom"/>
</dbReference>
<dbReference type="SUPFAM" id="SSF54975">
    <property type="entry name" value="Acylphosphatase/BLUF domain-like"/>
    <property type="match status" value="1"/>
</dbReference>
<sequence>MHDMATRLIIEGTVQGVGFRHALATQAAALGLAGRVCNRRNGTVEACLRGPQQDVEALVAWSRHGPPGARVTGITRTEVDEEEIAGSGFHIAATR</sequence>
<dbReference type="EC" id="3.6.1.7" evidence="2 4"/>
<organism evidence="7 8">
    <name type="scientific">Pseudoduganella albidiflava</name>
    <dbReference type="NCBI Taxonomy" id="321983"/>
    <lineage>
        <taxon>Bacteria</taxon>
        <taxon>Pseudomonadati</taxon>
        <taxon>Pseudomonadota</taxon>
        <taxon>Betaproteobacteria</taxon>
        <taxon>Burkholderiales</taxon>
        <taxon>Oxalobacteraceae</taxon>
        <taxon>Telluria group</taxon>
        <taxon>Pseudoduganella</taxon>
    </lineage>
</organism>
<dbReference type="InterPro" id="IPR017968">
    <property type="entry name" value="Acylphosphatase_CS"/>
</dbReference>
<feature type="active site" evidence="4">
    <location>
        <position position="20"/>
    </location>
</feature>
<gene>
    <name evidence="7" type="ORF">EYF70_28920</name>
</gene>
<name>A0ABX5S0E0_9BURK</name>
<dbReference type="EMBL" id="CP036401">
    <property type="protein sequence ID" value="QBI04390.1"/>
    <property type="molecule type" value="Genomic_DNA"/>
</dbReference>
<evidence type="ECO:0000313" key="7">
    <source>
        <dbReference type="EMBL" id="QBI04390.1"/>
    </source>
</evidence>
<evidence type="ECO:0000313" key="8">
    <source>
        <dbReference type="Proteomes" id="UP000292307"/>
    </source>
</evidence>
<dbReference type="PROSITE" id="PS51160">
    <property type="entry name" value="ACYLPHOSPHATASE_3"/>
    <property type="match status" value="1"/>
</dbReference>
<evidence type="ECO:0000256" key="2">
    <source>
        <dbReference type="ARBA" id="ARBA00012150"/>
    </source>
</evidence>
<feature type="domain" description="Acylphosphatase-like" evidence="6">
    <location>
        <begin position="5"/>
        <end position="93"/>
    </location>
</feature>
<dbReference type="InterPro" id="IPR036046">
    <property type="entry name" value="Acylphosphatase-like_dom_sf"/>
</dbReference>
<dbReference type="PANTHER" id="PTHR47268">
    <property type="entry name" value="ACYLPHOSPHATASE"/>
    <property type="match status" value="1"/>
</dbReference>
<keyword evidence="4" id="KW-0378">Hydrolase</keyword>
<keyword evidence="8" id="KW-1185">Reference proteome</keyword>
<comment type="similarity">
    <text evidence="1 5">Belongs to the acylphosphatase family.</text>
</comment>
<evidence type="ECO:0000256" key="3">
    <source>
        <dbReference type="ARBA" id="ARBA00047645"/>
    </source>
</evidence>
<protein>
    <recommendedName>
        <fullName evidence="2 4">acylphosphatase</fullName>
        <ecNumber evidence="2 4">3.6.1.7</ecNumber>
    </recommendedName>
</protein>
<feature type="active site" evidence="4">
    <location>
        <position position="38"/>
    </location>
</feature>
<evidence type="ECO:0000256" key="5">
    <source>
        <dbReference type="RuleBase" id="RU004168"/>
    </source>
</evidence>
<comment type="catalytic activity">
    <reaction evidence="3 4">
        <text>an acyl phosphate + H2O = a carboxylate + phosphate + H(+)</text>
        <dbReference type="Rhea" id="RHEA:14965"/>
        <dbReference type="ChEBI" id="CHEBI:15377"/>
        <dbReference type="ChEBI" id="CHEBI:15378"/>
        <dbReference type="ChEBI" id="CHEBI:29067"/>
        <dbReference type="ChEBI" id="CHEBI:43474"/>
        <dbReference type="ChEBI" id="CHEBI:59918"/>
        <dbReference type="EC" id="3.6.1.7"/>
    </reaction>
</comment>
<evidence type="ECO:0000256" key="1">
    <source>
        <dbReference type="ARBA" id="ARBA00005614"/>
    </source>
</evidence>
<dbReference type="Pfam" id="PF00708">
    <property type="entry name" value="Acylphosphatase"/>
    <property type="match status" value="1"/>
</dbReference>
<dbReference type="PANTHER" id="PTHR47268:SF4">
    <property type="entry name" value="ACYLPHOSPHATASE"/>
    <property type="match status" value="1"/>
</dbReference>
<evidence type="ECO:0000256" key="4">
    <source>
        <dbReference type="PROSITE-ProRule" id="PRU00520"/>
    </source>
</evidence>
<reference evidence="7 8" key="1">
    <citation type="submission" date="2019-02" db="EMBL/GenBank/DDBJ databases">
        <title>Draft Genome Sequences of Six Type Strains of the Genus Massilia.</title>
        <authorList>
            <person name="Miess H."/>
            <person name="Frediansyhah A."/>
            <person name="Gross H."/>
        </authorList>
    </citation>
    <scope>NUCLEOTIDE SEQUENCE [LARGE SCALE GENOMIC DNA]</scope>
    <source>
        <strain evidence="7 8">DSM 17472</strain>
    </source>
</reference>
<dbReference type="InterPro" id="IPR020456">
    <property type="entry name" value="Acylphosphatase"/>
</dbReference>
<proteinExistence type="inferred from homology"/>